<gene>
    <name evidence="2" type="ORF">ACJ73_02315</name>
</gene>
<dbReference type="VEuPathDB" id="FungiDB:ACJ73_02315"/>
<accession>A0A1J9QCQ3</accession>
<reference evidence="2 3" key="1">
    <citation type="submission" date="2015-08" db="EMBL/GenBank/DDBJ databases">
        <title>Emmonsia species relationships and genome sequence.</title>
        <authorList>
            <person name="Cuomo C.A."/>
            <person name="Schwartz I.S."/>
            <person name="Kenyon C."/>
            <person name="De Hoog G.S."/>
            <person name="Govender N.P."/>
            <person name="Botha A."/>
            <person name="Moreno L."/>
            <person name="De Vries M."/>
            <person name="Munoz J.F."/>
            <person name="Stielow J.B."/>
        </authorList>
    </citation>
    <scope>NUCLEOTIDE SEQUENCE [LARGE SCALE GENOMIC DNA]</scope>
    <source>
        <strain evidence="2 3">EI222</strain>
    </source>
</reference>
<evidence type="ECO:0000313" key="3">
    <source>
        <dbReference type="Proteomes" id="UP000242791"/>
    </source>
</evidence>
<evidence type="ECO:0000313" key="2">
    <source>
        <dbReference type="EMBL" id="OJD26313.1"/>
    </source>
</evidence>
<dbReference type="Proteomes" id="UP000242791">
    <property type="component" value="Unassembled WGS sequence"/>
</dbReference>
<dbReference type="EMBL" id="LGTZ01000242">
    <property type="protein sequence ID" value="OJD26313.1"/>
    <property type="molecule type" value="Genomic_DNA"/>
</dbReference>
<keyword evidence="3" id="KW-1185">Reference proteome</keyword>
<protein>
    <recommendedName>
        <fullName evidence="4">Aminoglycoside phosphotransferase domain-containing protein</fullName>
    </recommendedName>
</protein>
<evidence type="ECO:0000256" key="1">
    <source>
        <dbReference type="SAM" id="MobiDB-lite"/>
    </source>
</evidence>
<dbReference type="OrthoDB" id="4207260at2759"/>
<dbReference type="STRING" id="1658174.A0A1J9QCQ3"/>
<dbReference type="AlphaFoldDB" id="A0A1J9QCQ3"/>
<dbReference type="InterPro" id="IPR011009">
    <property type="entry name" value="Kinase-like_dom_sf"/>
</dbReference>
<organism evidence="2 3">
    <name type="scientific">Blastomyces percursus</name>
    <dbReference type="NCBI Taxonomy" id="1658174"/>
    <lineage>
        <taxon>Eukaryota</taxon>
        <taxon>Fungi</taxon>
        <taxon>Dikarya</taxon>
        <taxon>Ascomycota</taxon>
        <taxon>Pezizomycotina</taxon>
        <taxon>Eurotiomycetes</taxon>
        <taxon>Eurotiomycetidae</taxon>
        <taxon>Onygenales</taxon>
        <taxon>Ajellomycetaceae</taxon>
        <taxon>Blastomyces</taxon>
    </lineage>
</organism>
<proteinExistence type="predicted"/>
<comment type="caution">
    <text evidence="2">The sequence shown here is derived from an EMBL/GenBank/DDBJ whole genome shotgun (WGS) entry which is preliminary data.</text>
</comment>
<name>A0A1J9QCQ3_9EURO</name>
<evidence type="ECO:0008006" key="4">
    <source>
        <dbReference type="Google" id="ProtNLM"/>
    </source>
</evidence>
<sequence>MLSKTWTEMEDDVKLRGNFYYNDGILRLTNRALSLGIQELENEEIPTALAAMRAMFPLFFHRDLRRGPFVFTLTDLHQSNIFVDEEWHITSLVDWEWGCSLPIEMLQPPHWLTNKSVDQIMAEEYNKARVEFMHVLAEEEAEADQRGDYASNNKAIRHHERGLGCGDILVHPRPVQPNRPFRPVQQTHPTNPHGEVSRHQCLPPNHAVVLDAGYRGRRDAQAGR</sequence>
<feature type="region of interest" description="Disordered" evidence="1">
    <location>
        <begin position="174"/>
        <end position="200"/>
    </location>
</feature>
<dbReference type="SUPFAM" id="SSF56112">
    <property type="entry name" value="Protein kinase-like (PK-like)"/>
    <property type="match status" value="1"/>
</dbReference>